<dbReference type="SUPFAM" id="SSF81301">
    <property type="entry name" value="Nucleotidyltransferase"/>
    <property type="match status" value="1"/>
</dbReference>
<organism evidence="3 4">
    <name type="scientific">Secundilactobacillus similis DSM 23365 = JCM 2765</name>
    <dbReference type="NCBI Taxonomy" id="1423804"/>
    <lineage>
        <taxon>Bacteria</taxon>
        <taxon>Bacillati</taxon>
        <taxon>Bacillota</taxon>
        <taxon>Bacilli</taxon>
        <taxon>Lactobacillales</taxon>
        <taxon>Lactobacillaceae</taxon>
        <taxon>Secundilactobacillus</taxon>
    </lineage>
</organism>
<dbReference type="PATRIC" id="fig|1423804.4.peg.341"/>
<dbReference type="InterPro" id="IPR052366">
    <property type="entry name" value="GTP_Pyrophosphokinase"/>
</dbReference>
<comment type="pathway">
    <text evidence="1">Purine metabolism; ppGpp biosynthesis; ppGpp from GTP: step 1/2.</text>
</comment>
<dbReference type="Gene3D" id="1.10.287.860">
    <property type="entry name" value="Nucleotidyltransferase"/>
    <property type="match status" value="1"/>
</dbReference>
<keyword evidence="3" id="KW-0418">Kinase</keyword>
<dbReference type="PANTHER" id="PTHR47837">
    <property type="entry name" value="GTP PYROPHOSPHOKINASE YJBM"/>
    <property type="match status" value="1"/>
</dbReference>
<dbReference type="STRING" id="1423804.FD14_GL000315"/>
<dbReference type="SMART" id="SM00954">
    <property type="entry name" value="RelA_SpoT"/>
    <property type="match status" value="1"/>
</dbReference>
<dbReference type="GO" id="GO:0015970">
    <property type="term" value="P:guanosine tetraphosphate biosynthetic process"/>
    <property type="evidence" value="ECO:0007669"/>
    <property type="project" value="UniProtKB-UniPathway"/>
</dbReference>
<comment type="caution">
    <text evidence="3">The sequence shown here is derived from an EMBL/GenBank/DDBJ whole genome shotgun (WGS) entry which is preliminary data.</text>
</comment>
<dbReference type="Proteomes" id="UP000051442">
    <property type="component" value="Unassembled WGS sequence"/>
</dbReference>
<feature type="domain" description="RelA/SpoT" evidence="2">
    <location>
        <begin position="62"/>
        <end position="185"/>
    </location>
</feature>
<sequence length="224" mass="26521">MNNQAFYEDLVDQRTISDSMKLAEAFMIRYRTAMDFVMDKLNFLNREFKLKNDYDLVDSMQHRIKTPDSILEKVDRKHFPKTRDTIFNKLHDIAGVRVITRFISDVYTIEDMLMAQPDVTVVQRKDYIEYPKENGYRSLHLIVSVPIYLSSGTENIDVEIQIRTIAMNFWASVEHELNYKKDVANKTLLRENLSQTADDVSLLDRKMDRLRGRIWKSQSENLRE</sequence>
<dbReference type="AlphaFoldDB" id="A0A0R2FH74"/>
<protein>
    <submittedName>
        <fullName evidence="3">Gtp pyrophosphokinase</fullName>
    </submittedName>
</protein>
<dbReference type="PANTHER" id="PTHR47837:SF2">
    <property type="entry name" value="GTP PYROPHOSPHOKINASE YWAC"/>
    <property type="match status" value="1"/>
</dbReference>
<keyword evidence="3" id="KW-0808">Transferase</keyword>
<evidence type="ECO:0000256" key="1">
    <source>
        <dbReference type="ARBA" id="ARBA00004976"/>
    </source>
</evidence>
<name>A0A0R2FH74_9LACO</name>
<dbReference type="CDD" id="cd05399">
    <property type="entry name" value="NT_Rel-Spo_like"/>
    <property type="match status" value="1"/>
</dbReference>
<evidence type="ECO:0000313" key="4">
    <source>
        <dbReference type="Proteomes" id="UP000051442"/>
    </source>
</evidence>
<gene>
    <name evidence="3" type="ORF">FD14_GL000315</name>
</gene>
<evidence type="ECO:0000259" key="2">
    <source>
        <dbReference type="SMART" id="SM00954"/>
    </source>
</evidence>
<dbReference type="InterPro" id="IPR007685">
    <property type="entry name" value="RelA_SpoT"/>
</dbReference>
<dbReference type="UniPathway" id="UPA00908">
    <property type="reaction ID" value="UER00884"/>
</dbReference>
<dbReference type="InterPro" id="IPR043519">
    <property type="entry name" value="NT_sf"/>
</dbReference>
<dbReference type="GO" id="GO:0016301">
    <property type="term" value="F:kinase activity"/>
    <property type="evidence" value="ECO:0007669"/>
    <property type="project" value="UniProtKB-KW"/>
</dbReference>
<keyword evidence="4" id="KW-1185">Reference proteome</keyword>
<dbReference type="RefSeq" id="WP_057151820.1">
    <property type="nucleotide sequence ID" value="NZ_AYZM01000068.1"/>
</dbReference>
<reference evidence="3 4" key="1">
    <citation type="journal article" date="2015" name="Genome Announc.">
        <title>Expanding the biotechnology potential of lactobacilli through comparative genomics of 213 strains and associated genera.</title>
        <authorList>
            <person name="Sun Z."/>
            <person name="Harris H.M."/>
            <person name="McCann A."/>
            <person name="Guo C."/>
            <person name="Argimon S."/>
            <person name="Zhang W."/>
            <person name="Yang X."/>
            <person name="Jeffery I.B."/>
            <person name="Cooney J.C."/>
            <person name="Kagawa T.F."/>
            <person name="Liu W."/>
            <person name="Song Y."/>
            <person name="Salvetti E."/>
            <person name="Wrobel A."/>
            <person name="Rasinkangas P."/>
            <person name="Parkhill J."/>
            <person name="Rea M.C."/>
            <person name="O'Sullivan O."/>
            <person name="Ritari J."/>
            <person name="Douillard F.P."/>
            <person name="Paul Ross R."/>
            <person name="Yang R."/>
            <person name="Briner A.E."/>
            <person name="Felis G.E."/>
            <person name="de Vos W.M."/>
            <person name="Barrangou R."/>
            <person name="Klaenhammer T.R."/>
            <person name="Caufield P.W."/>
            <person name="Cui Y."/>
            <person name="Zhang H."/>
            <person name="O'Toole P.W."/>
        </authorList>
    </citation>
    <scope>NUCLEOTIDE SEQUENCE [LARGE SCALE GENOMIC DNA]</scope>
    <source>
        <strain evidence="3 4">DSM 23365</strain>
    </source>
</reference>
<dbReference type="Gene3D" id="3.30.460.10">
    <property type="entry name" value="Beta Polymerase, domain 2"/>
    <property type="match status" value="1"/>
</dbReference>
<accession>A0A0R2FH74</accession>
<dbReference type="Pfam" id="PF04607">
    <property type="entry name" value="RelA_SpoT"/>
    <property type="match status" value="1"/>
</dbReference>
<proteinExistence type="predicted"/>
<dbReference type="EMBL" id="AYZM01000068">
    <property type="protein sequence ID" value="KRN25429.1"/>
    <property type="molecule type" value="Genomic_DNA"/>
</dbReference>
<evidence type="ECO:0000313" key="3">
    <source>
        <dbReference type="EMBL" id="KRN25429.1"/>
    </source>
</evidence>